<keyword evidence="3" id="KW-1185">Reference proteome</keyword>
<feature type="region of interest" description="Disordered" evidence="1">
    <location>
        <begin position="1"/>
        <end position="48"/>
    </location>
</feature>
<organism evidence="2 3">
    <name type="scientific">Weissella ceti</name>
    <dbReference type="NCBI Taxonomy" id="759620"/>
    <lineage>
        <taxon>Bacteria</taxon>
        <taxon>Bacillati</taxon>
        <taxon>Bacillota</taxon>
        <taxon>Bacilli</taxon>
        <taxon>Lactobacillales</taxon>
        <taxon>Lactobacillaceae</taxon>
        <taxon>Weissella</taxon>
    </lineage>
</organism>
<evidence type="ECO:0000313" key="3">
    <source>
        <dbReference type="Proteomes" id="UP001526225"/>
    </source>
</evidence>
<proteinExistence type="predicted"/>
<feature type="compositionally biased region" description="Polar residues" evidence="1">
    <location>
        <begin position="1"/>
        <end position="23"/>
    </location>
</feature>
<comment type="caution">
    <text evidence="2">The sequence shown here is derived from an EMBL/GenBank/DDBJ whole genome shotgun (WGS) entry which is preliminary data.</text>
</comment>
<accession>A0ABT3E3X4</accession>
<gene>
    <name evidence="2" type="ORF">OIT44_02440</name>
</gene>
<evidence type="ECO:0000256" key="1">
    <source>
        <dbReference type="SAM" id="MobiDB-lite"/>
    </source>
</evidence>
<evidence type="ECO:0000313" key="2">
    <source>
        <dbReference type="EMBL" id="MCW0952929.1"/>
    </source>
</evidence>
<sequence>MSTKGTLKSNDFSRGAAQNGQVTREQKQSQRAALLAQARQKANADKEQ</sequence>
<dbReference type="RefSeq" id="WP_213408206.1">
    <property type="nucleotide sequence ID" value="NZ_CP074441.1"/>
</dbReference>
<feature type="compositionally biased region" description="Low complexity" evidence="1">
    <location>
        <begin position="29"/>
        <end position="41"/>
    </location>
</feature>
<dbReference type="Proteomes" id="UP001526225">
    <property type="component" value="Unassembled WGS sequence"/>
</dbReference>
<name>A0ABT3E3X4_9LACO</name>
<evidence type="ECO:0008006" key="4">
    <source>
        <dbReference type="Google" id="ProtNLM"/>
    </source>
</evidence>
<reference evidence="2 3" key="1">
    <citation type="submission" date="2022-10" db="EMBL/GenBank/DDBJ databases">
        <title>Weissella fermenti sp. nov., isolated from fermented cabbage.</title>
        <authorList>
            <person name="Lee J.K."/>
            <person name="Baek J.H."/>
            <person name="Choi D.G."/>
            <person name="Kim J.M."/>
            <person name="Jeon C.O."/>
        </authorList>
    </citation>
    <scope>NUCLEOTIDE SEQUENCE [LARGE SCALE GENOMIC DNA]</scope>
    <source>
        <strain evidence="2 3">KACC 18534</strain>
    </source>
</reference>
<protein>
    <recommendedName>
        <fullName evidence="4">Small EDRK-rich factor-like N-terminal domain-containing protein</fullName>
    </recommendedName>
</protein>
<dbReference type="EMBL" id="JAOZFE010000002">
    <property type="protein sequence ID" value="MCW0952929.1"/>
    <property type="molecule type" value="Genomic_DNA"/>
</dbReference>